<evidence type="ECO:0000256" key="3">
    <source>
        <dbReference type="ARBA" id="ARBA00004557"/>
    </source>
</evidence>
<evidence type="ECO:0000256" key="15">
    <source>
        <dbReference type="ARBA" id="ARBA00023163"/>
    </source>
</evidence>
<name>A0A8C4Q340_EPTBU</name>
<keyword evidence="13" id="KW-0472">Membrane</keyword>
<dbReference type="InterPro" id="IPR036638">
    <property type="entry name" value="HLH_DNA-bd_sf"/>
</dbReference>
<dbReference type="SMART" id="SM00353">
    <property type="entry name" value="HLH"/>
    <property type="match status" value="1"/>
</dbReference>
<evidence type="ECO:0000256" key="12">
    <source>
        <dbReference type="ARBA" id="ARBA00023125"/>
    </source>
</evidence>
<dbReference type="PANTHER" id="PTHR46062">
    <property type="entry name" value="STEROL REGULATORY ELEMENT-BINDING PROTEIN"/>
    <property type="match status" value="1"/>
</dbReference>
<comment type="similarity">
    <text evidence="20">Belongs to the SREBP family.</text>
</comment>
<evidence type="ECO:0000256" key="4">
    <source>
        <dbReference type="ARBA" id="ARBA00004653"/>
    </source>
</evidence>
<evidence type="ECO:0000256" key="5">
    <source>
        <dbReference type="ARBA" id="ARBA00022548"/>
    </source>
</evidence>
<keyword evidence="8" id="KW-1133">Transmembrane helix</keyword>
<dbReference type="Ensembl" id="ENSEBUT00000009837.1">
    <property type="protein sequence ID" value="ENSEBUP00000009315.1"/>
    <property type="gene ID" value="ENSEBUG00000005994.1"/>
</dbReference>
<keyword evidence="14" id="KW-0010">Activator</keyword>
<dbReference type="GO" id="GO:0012507">
    <property type="term" value="C:ER to Golgi transport vesicle membrane"/>
    <property type="evidence" value="ECO:0007669"/>
    <property type="project" value="UniProtKB-SubCell"/>
</dbReference>
<proteinExistence type="inferred from homology"/>
<keyword evidence="19" id="KW-0968">Cytoplasmic vesicle</keyword>
<evidence type="ECO:0000313" key="24">
    <source>
        <dbReference type="Ensembl" id="ENSEBUP00000009315.1"/>
    </source>
</evidence>
<dbReference type="Proteomes" id="UP000694388">
    <property type="component" value="Unplaced"/>
</dbReference>
<comment type="subcellular location">
    <subcellularLocation>
        <location evidence="3">Cytoplasmic vesicle</location>
        <location evidence="3">COPII-coated vesicle membrane</location>
        <topology evidence="3">Multi-pass membrane protein</topology>
    </subcellularLocation>
    <subcellularLocation>
        <location evidence="2">Endoplasmic reticulum membrane</location>
        <topology evidence="2">Multi-pass membrane protein</topology>
    </subcellularLocation>
    <subcellularLocation>
        <location evidence="4">Golgi apparatus membrane</location>
        <topology evidence="4">Multi-pass membrane protein</topology>
    </subcellularLocation>
    <subcellularLocation>
        <location evidence="1">Nucleus</location>
    </subcellularLocation>
</comment>
<keyword evidence="17" id="KW-0753">Steroid metabolism</keyword>
<keyword evidence="25" id="KW-1185">Reference proteome</keyword>
<organism evidence="24 25">
    <name type="scientific">Eptatretus burgeri</name>
    <name type="common">Inshore hagfish</name>
    <dbReference type="NCBI Taxonomy" id="7764"/>
    <lineage>
        <taxon>Eukaryota</taxon>
        <taxon>Metazoa</taxon>
        <taxon>Chordata</taxon>
        <taxon>Craniata</taxon>
        <taxon>Vertebrata</taxon>
        <taxon>Cyclostomata</taxon>
        <taxon>Myxini</taxon>
        <taxon>Myxiniformes</taxon>
        <taxon>Myxinidae</taxon>
        <taxon>Eptatretinae</taxon>
        <taxon>Eptatretus</taxon>
    </lineage>
</organism>
<reference evidence="24" key="1">
    <citation type="submission" date="2025-08" db="UniProtKB">
        <authorList>
            <consortium name="Ensembl"/>
        </authorList>
    </citation>
    <scope>IDENTIFICATION</scope>
</reference>
<sequence length="673" mass="72974">MYKMACSSIKHIYKEQLLGKCYPLPFLQVLLQPQIIKTDSLLLAAVNTETSTLHSTIKPTCVAAPIQSTQLQTLVSGNTILTTVPIMMDADKLPIHRLGGGTFRPIALPCKGEKRTTHNAIEKRYRSSINDRIIELKNLVAGTEAKLNKSSVLRKAIEYIRFLKQANHKLKQENLALRMATQKDHSLKDMIIEDLSKPESLLTPPNSDVGSPEGSSLLGSDYEPDSPCSEDLKVGGFIIFHCSDNIAVGSSVENKVEHFYLLREYAAAADHLRASLYSLGRPMPLSGLDIACGLLWQLTRHALQQAGVGRWLAARAGGLRGNARVRADARAGARNAALTYNALHRLTLTGIYGTLCGWYLALSAINLAECAGDAAPSGTLAQLYAMAAVQARTTLPGCMQLVARYFLSRMRAASMECSPMVLHSLSWLCQPHGRDFLLRGNWSLGPKPRESLYSCSTAHGVHNAAVLFCMVLHVCTGITNLLLFVNALSFFKVFNILGLGSNCQPPRLGADALNILPLSGYSFFISPTQMWEQQAGGLNKGSSPLPAASPAEICGFQRDLGTMRKIAQRCVALFLHEATARVMAGASPTRTQHLLDQGLRHRADVPGKPGPCARAQAMLLACHGLPPAWLATLGGREYLLREATRVLEKAGDERGLQHCQQMLLLGGGSALSG</sequence>
<evidence type="ECO:0000256" key="8">
    <source>
        <dbReference type="ARBA" id="ARBA00022989"/>
    </source>
</evidence>
<protein>
    <submittedName>
        <fullName evidence="24">Sterol regulatory element binding transcription factor 1</fullName>
    </submittedName>
</protein>
<keyword evidence="6" id="KW-0812">Transmembrane</keyword>
<evidence type="ECO:0000256" key="17">
    <source>
        <dbReference type="ARBA" id="ARBA00023221"/>
    </source>
</evidence>
<dbReference type="SUPFAM" id="SSF47459">
    <property type="entry name" value="HLH, helix-loop-helix DNA-binding domain"/>
    <property type="match status" value="1"/>
</dbReference>
<feature type="coiled-coil region" evidence="21">
    <location>
        <begin position="153"/>
        <end position="183"/>
    </location>
</feature>
<feature type="region of interest" description="Disordered" evidence="22">
    <location>
        <begin position="198"/>
        <end position="224"/>
    </location>
</feature>
<evidence type="ECO:0000313" key="25">
    <source>
        <dbReference type="Proteomes" id="UP000694388"/>
    </source>
</evidence>
<evidence type="ECO:0000256" key="2">
    <source>
        <dbReference type="ARBA" id="ARBA00004477"/>
    </source>
</evidence>
<evidence type="ECO:0000256" key="6">
    <source>
        <dbReference type="ARBA" id="ARBA00022692"/>
    </source>
</evidence>
<feature type="domain" description="BHLH" evidence="23">
    <location>
        <begin position="113"/>
        <end position="163"/>
    </location>
</feature>
<evidence type="ECO:0000256" key="21">
    <source>
        <dbReference type="SAM" id="Coils"/>
    </source>
</evidence>
<dbReference type="GO" id="GO:0005634">
    <property type="term" value="C:nucleus"/>
    <property type="evidence" value="ECO:0007669"/>
    <property type="project" value="UniProtKB-SubCell"/>
</dbReference>
<dbReference type="Pfam" id="PF00010">
    <property type="entry name" value="HLH"/>
    <property type="match status" value="1"/>
</dbReference>
<evidence type="ECO:0000256" key="9">
    <source>
        <dbReference type="ARBA" id="ARBA00023015"/>
    </source>
</evidence>
<keyword evidence="7" id="KW-0256">Endoplasmic reticulum</keyword>
<dbReference type="GO" id="GO:0005789">
    <property type="term" value="C:endoplasmic reticulum membrane"/>
    <property type="evidence" value="ECO:0007669"/>
    <property type="project" value="UniProtKB-SubCell"/>
</dbReference>
<dbReference type="PANTHER" id="PTHR46062:SF1">
    <property type="entry name" value="LP12374P"/>
    <property type="match status" value="1"/>
</dbReference>
<keyword evidence="11" id="KW-0443">Lipid metabolism</keyword>
<keyword evidence="15" id="KW-0804">Transcription</keyword>
<keyword evidence="21" id="KW-0175">Coiled coil</keyword>
<reference evidence="24" key="2">
    <citation type="submission" date="2025-09" db="UniProtKB">
        <authorList>
            <consortium name="Ensembl"/>
        </authorList>
    </citation>
    <scope>IDENTIFICATION</scope>
</reference>
<evidence type="ECO:0000256" key="19">
    <source>
        <dbReference type="ARBA" id="ARBA00023329"/>
    </source>
</evidence>
<evidence type="ECO:0000256" key="20">
    <source>
        <dbReference type="ARBA" id="ARBA00038460"/>
    </source>
</evidence>
<dbReference type="GO" id="GO:0008203">
    <property type="term" value="P:cholesterol metabolic process"/>
    <property type="evidence" value="ECO:0007669"/>
    <property type="project" value="UniProtKB-KW"/>
</dbReference>
<keyword evidence="5" id="KW-0153">Cholesterol metabolism</keyword>
<keyword evidence="9" id="KW-0805">Transcription regulation</keyword>
<evidence type="ECO:0000256" key="7">
    <source>
        <dbReference type="ARBA" id="ARBA00022824"/>
    </source>
</evidence>
<dbReference type="InterPro" id="IPR011598">
    <property type="entry name" value="bHLH_dom"/>
</dbReference>
<evidence type="ECO:0000256" key="18">
    <source>
        <dbReference type="ARBA" id="ARBA00023242"/>
    </source>
</evidence>
<evidence type="ECO:0000256" key="22">
    <source>
        <dbReference type="SAM" id="MobiDB-lite"/>
    </source>
</evidence>
<keyword evidence="12" id="KW-0238">DNA-binding</keyword>
<dbReference type="AlphaFoldDB" id="A0A8C4Q340"/>
<evidence type="ECO:0000256" key="13">
    <source>
        <dbReference type="ARBA" id="ARBA00023136"/>
    </source>
</evidence>
<keyword evidence="10" id="KW-0333">Golgi apparatus</keyword>
<dbReference type="PROSITE" id="PS50888">
    <property type="entry name" value="BHLH"/>
    <property type="match status" value="1"/>
</dbReference>
<evidence type="ECO:0000256" key="14">
    <source>
        <dbReference type="ARBA" id="ARBA00023159"/>
    </source>
</evidence>
<dbReference type="FunFam" id="4.10.280.10:FF:000016">
    <property type="entry name" value="Sterol regulatory element-binding transcription factor 1"/>
    <property type="match status" value="1"/>
</dbReference>
<accession>A0A8C4Q340</accession>
<evidence type="ECO:0000256" key="10">
    <source>
        <dbReference type="ARBA" id="ARBA00023034"/>
    </source>
</evidence>
<dbReference type="GeneTree" id="ENSGT00940000159156"/>
<keyword evidence="18" id="KW-0539">Nucleus</keyword>
<evidence type="ECO:0000256" key="16">
    <source>
        <dbReference type="ARBA" id="ARBA00023166"/>
    </source>
</evidence>
<dbReference type="CDD" id="cd18921">
    <property type="entry name" value="bHLHzip_SREBP1"/>
    <property type="match status" value="1"/>
</dbReference>
<dbReference type="GO" id="GO:0000978">
    <property type="term" value="F:RNA polymerase II cis-regulatory region sequence-specific DNA binding"/>
    <property type="evidence" value="ECO:0007669"/>
    <property type="project" value="TreeGrafter"/>
</dbReference>
<evidence type="ECO:0000256" key="11">
    <source>
        <dbReference type="ARBA" id="ARBA00023098"/>
    </source>
</evidence>
<dbReference type="GO" id="GO:0000981">
    <property type="term" value="F:DNA-binding transcription factor activity, RNA polymerase II-specific"/>
    <property type="evidence" value="ECO:0007669"/>
    <property type="project" value="TreeGrafter"/>
</dbReference>
<feature type="compositionally biased region" description="Polar residues" evidence="22">
    <location>
        <begin position="203"/>
        <end position="218"/>
    </location>
</feature>
<keyword evidence="16" id="KW-1207">Sterol metabolism</keyword>
<dbReference type="GO" id="GO:0046983">
    <property type="term" value="F:protein dimerization activity"/>
    <property type="evidence" value="ECO:0007669"/>
    <property type="project" value="InterPro"/>
</dbReference>
<dbReference type="Gene3D" id="4.10.280.10">
    <property type="entry name" value="Helix-loop-helix DNA-binding domain"/>
    <property type="match status" value="1"/>
</dbReference>
<evidence type="ECO:0000259" key="23">
    <source>
        <dbReference type="PROSITE" id="PS50888"/>
    </source>
</evidence>
<dbReference type="GO" id="GO:0000139">
    <property type="term" value="C:Golgi membrane"/>
    <property type="evidence" value="ECO:0007669"/>
    <property type="project" value="UniProtKB-SubCell"/>
</dbReference>
<evidence type="ECO:0000256" key="1">
    <source>
        <dbReference type="ARBA" id="ARBA00004123"/>
    </source>
</evidence>